<dbReference type="SUPFAM" id="SSF52540">
    <property type="entry name" value="P-loop containing nucleoside triphosphate hydrolases"/>
    <property type="match status" value="1"/>
</dbReference>
<evidence type="ECO:0000313" key="14">
    <source>
        <dbReference type="EMBL" id="HIU10538.1"/>
    </source>
</evidence>
<dbReference type="CDD" id="cd00984">
    <property type="entry name" value="DnaB_C"/>
    <property type="match status" value="1"/>
</dbReference>
<evidence type="ECO:0000256" key="12">
    <source>
        <dbReference type="RuleBase" id="RU362085"/>
    </source>
</evidence>
<dbReference type="AlphaFoldDB" id="A0A9D1HMA4"/>
<dbReference type="GO" id="GO:1990077">
    <property type="term" value="C:primosome complex"/>
    <property type="evidence" value="ECO:0007669"/>
    <property type="project" value="UniProtKB-UniRule"/>
</dbReference>
<accession>A0A9D1HMA4</accession>
<reference evidence="14" key="1">
    <citation type="submission" date="2020-10" db="EMBL/GenBank/DDBJ databases">
        <authorList>
            <person name="Gilroy R."/>
        </authorList>
    </citation>
    <scope>NUCLEOTIDE SEQUENCE</scope>
    <source>
        <strain evidence="14">2830</strain>
    </source>
</reference>
<evidence type="ECO:0000259" key="13">
    <source>
        <dbReference type="PROSITE" id="PS51199"/>
    </source>
</evidence>
<evidence type="ECO:0000256" key="4">
    <source>
        <dbReference type="ARBA" id="ARBA00022741"/>
    </source>
</evidence>
<organism evidence="14 15">
    <name type="scientific">Candidatus Avidehalobacter gallistercoris</name>
    <dbReference type="NCBI Taxonomy" id="2840694"/>
    <lineage>
        <taxon>Bacteria</taxon>
        <taxon>Bacillati</taxon>
        <taxon>Bacillota</taxon>
        <taxon>Clostridia</taxon>
        <taxon>Eubacteriales</taxon>
        <taxon>Peptococcaceae</taxon>
        <taxon>Peptococcaceae incertae sedis</taxon>
        <taxon>Candidatus Avidehalobacter</taxon>
    </lineage>
</organism>
<dbReference type="SUPFAM" id="SSF48024">
    <property type="entry name" value="N-terminal domain of DnaB helicase"/>
    <property type="match status" value="1"/>
</dbReference>
<sequence>MPNGRIPPQSLAAEKAVLGACLLNESAIFSAMEFVRPGDFYKKEHQIIFQAMLDLNRESNACDLVAVAERLSKEGQLDLVGGSVYLASLTNEVPSAANAEYYSRLVSDKAVQRQLIGAAQKIVDDGYQGHKDALELLGDAAAVVDKVGEQRLGSGVQLAAEVMAAEFNKLDDIKAHDGITGIPTFRDLDKYLSGLQKGDLIILAARPGCGKTSMAVNIAATAALVQDKTCVVFSLEMPAGQLAQRTLCSFARIDQRKWRSGQLNKSERELLHGELQKFQSKKLFLDDSSSITIPEMRAKCRRIKAENGLDLIVVDYLQLVNSATRVESRQLEIAEISRSLKALAKEMDVPVLALSQLSRMSEQGRDSAPLLSHLRESGAIEQDADVVIFINNKKSVGEDEETGSSAGGEIVEVIVAKNRNGPTGQDNLLFFKQYTRFADMVEEFPGDDENMPF</sequence>
<dbReference type="Pfam" id="PF03796">
    <property type="entry name" value="DnaB_C"/>
    <property type="match status" value="1"/>
</dbReference>
<dbReference type="GO" id="GO:0016787">
    <property type="term" value="F:hydrolase activity"/>
    <property type="evidence" value="ECO:0007669"/>
    <property type="project" value="UniProtKB-KW"/>
</dbReference>
<dbReference type="InterPro" id="IPR007693">
    <property type="entry name" value="DNA_helicase_DnaB-like_N"/>
</dbReference>
<keyword evidence="9" id="KW-0413">Isomerase</keyword>
<name>A0A9D1HMA4_9FIRM</name>
<evidence type="ECO:0000256" key="2">
    <source>
        <dbReference type="ARBA" id="ARBA00022515"/>
    </source>
</evidence>
<dbReference type="SMART" id="SM00382">
    <property type="entry name" value="AAA"/>
    <property type="match status" value="1"/>
</dbReference>
<keyword evidence="3 12" id="KW-0235">DNA replication</keyword>
<keyword evidence="5 12" id="KW-0378">Hydrolase</keyword>
<dbReference type="Pfam" id="PF00772">
    <property type="entry name" value="DnaB"/>
    <property type="match status" value="1"/>
</dbReference>
<dbReference type="EC" id="5.6.2.3" evidence="11 12"/>
<dbReference type="GO" id="GO:0006269">
    <property type="term" value="P:DNA replication, synthesis of primer"/>
    <property type="evidence" value="ECO:0007669"/>
    <property type="project" value="UniProtKB-UniRule"/>
</dbReference>
<protein>
    <recommendedName>
        <fullName evidence="11 12">Replicative DNA helicase</fullName>
        <ecNumber evidence="11 12">5.6.2.3</ecNumber>
    </recommendedName>
</protein>
<evidence type="ECO:0000256" key="10">
    <source>
        <dbReference type="ARBA" id="ARBA00048954"/>
    </source>
</evidence>
<feature type="domain" description="SF4 helicase" evidence="13">
    <location>
        <begin position="175"/>
        <end position="444"/>
    </location>
</feature>
<dbReference type="InterPro" id="IPR007694">
    <property type="entry name" value="DNA_helicase_DnaB-like_C"/>
</dbReference>
<dbReference type="Proteomes" id="UP000824124">
    <property type="component" value="Unassembled WGS sequence"/>
</dbReference>
<dbReference type="NCBIfam" id="TIGR00665">
    <property type="entry name" value="DnaB"/>
    <property type="match status" value="1"/>
</dbReference>
<comment type="catalytic activity">
    <reaction evidence="10 12">
        <text>ATP + H2O = ADP + phosphate + H(+)</text>
        <dbReference type="Rhea" id="RHEA:13065"/>
        <dbReference type="ChEBI" id="CHEBI:15377"/>
        <dbReference type="ChEBI" id="CHEBI:15378"/>
        <dbReference type="ChEBI" id="CHEBI:30616"/>
        <dbReference type="ChEBI" id="CHEBI:43474"/>
        <dbReference type="ChEBI" id="CHEBI:456216"/>
        <dbReference type="EC" id="5.6.2.3"/>
    </reaction>
</comment>
<dbReference type="PANTHER" id="PTHR30153:SF2">
    <property type="entry name" value="REPLICATIVE DNA HELICASE"/>
    <property type="match status" value="1"/>
</dbReference>
<dbReference type="FunFam" id="1.10.860.10:FF:000001">
    <property type="entry name" value="Replicative DNA helicase"/>
    <property type="match status" value="1"/>
</dbReference>
<dbReference type="GO" id="GO:0003677">
    <property type="term" value="F:DNA binding"/>
    <property type="evidence" value="ECO:0007669"/>
    <property type="project" value="UniProtKB-UniRule"/>
</dbReference>
<gene>
    <name evidence="14" type="primary">dnaB</name>
    <name evidence="14" type="ORF">IAB00_04740</name>
</gene>
<proteinExistence type="inferred from homology"/>
<comment type="caution">
    <text evidence="14">The sequence shown here is derived from an EMBL/GenBank/DDBJ whole genome shotgun (WGS) entry which is preliminary data.</text>
</comment>
<evidence type="ECO:0000256" key="5">
    <source>
        <dbReference type="ARBA" id="ARBA00022801"/>
    </source>
</evidence>
<dbReference type="PROSITE" id="PS51199">
    <property type="entry name" value="SF4_HELICASE"/>
    <property type="match status" value="1"/>
</dbReference>
<dbReference type="Gene3D" id="1.10.860.10">
    <property type="entry name" value="DNAb Helicase, Chain A"/>
    <property type="match status" value="1"/>
</dbReference>
<evidence type="ECO:0000256" key="1">
    <source>
        <dbReference type="ARBA" id="ARBA00008428"/>
    </source>
</evidence>
<keyword evidence="7 12" id="KW-0067">ATP-binding</keyword>
<keyword evidence="8 12" id="KW-0238">DNA-binding</keyword>
<keyword evidence="6 12" id="KW-0347">Helicase</keyword>
<dbReference type="Gene3D" id="3.40.50.300">
    <property type="entry name" value="P-loop containing nucleotide triphosphate hydrolases"/>
    <property type="match status" value="1"/>
</dbReference>
<dbReference type="EMBL" id="DVMH01000022">
    <property type="protein sequence ID" value="HIU10538.1"/>
    <property type="molecule type" value="Genomic_DNA"/>
</dbReference>
<reference evidence="14" key="2">
    <citation type="journal article" date="2021" name="PeerJ">
        <title>Extensive microbial diversity within the chicken gut microbiome revealed by metagenomics and culture.</title>
        <authorList>
            <person name="Gilroy R."/>
            <person name="Ravi A."/>
            <person name="Getino M."/>
            <person name="Pursley I."/>
            <person name="Horton D.L."/>
            <person name="Alikhan N.F."/>
            <person name="Baker D."/>
            <person name="Gharbi K."/>
            <person name="Hall N."/>
            <person name="Watson M."/>
            <person name="Adriaenssens E.M."/>
            <person name="Foster-Nyarko E."/>
            <person name="Jarju S."/>
            <person name="Secka A."/>
            <person name="Antonio M."/>
            <person name="Oren A."/>
            <person name="Chaudhuri R.R."/>
            <person name="La Ragione R."/>
            <person name="Hildebrand F."/>
            <person name="Pallen M.J."/>
        </authorList>
    </citation>
    <scope>NUCLEOTIDE SEQUENCE</scope>
    <source>
        <strain evidence="14">2830</strain>
    </source>
</reference>
<evidence type="ECO:0000256" key="9">
    <source>
        <dbReference type="ARBA" id="ARBA00023235"/>
    </source>
</evidence>
<evidence type="ECO:0000256" key="11">
    <source>
        <dbReference type="NCBIfam" id="TIGR00665"/>
    </source>
</evidence>
<dbReference type="InterPro" id="IPR036185">
    <property type="entry name" value="DNA_heli_DnaB-like_N_sf"/>
</dbReference>
<evidence type="ECO:0000256" key="8">
    <source>
        <dbReference type="ARBA" id="ARBA00023125"/>
    </source>
</evidence>
<dbReference type="PANTHER" id="PTHR30153">
    <property type="entry name" value="REPLICATIVE DNA HELICASE DNAB"/>
    <property type="match status" value="1"/>
</dbReference>
<evidence type="ECO:0000313" key="15">
    <source>
        <dbReference type="Proteomes" id="UP000824124"/>
    </source>
</evidence>
<comment type="similarity">
    <text evidence="1 12">Belongs to the helicase family. DnaB subfamily.</text>
</comment>
<keyword evidence="2 12" id="KW-0639">Primosome</keyword>
<dbReference type="GO" id="GO:0043139">
    <property type="term" value="F:5'-3' DNA helicase activity"/>
    <property type="evidence" value="ECO:0007669"/>
    <property type="project" value="UniProtKB-EC"/>
</dbReference>
<dbReference type="InterPro" id="IPR016136">
    <property type="entry name" value="DNA_helicase_N/primase_C"/>
</dbReference>
<dbReference type="InterPro" id="IPR003593">
    <property type="entry name" value="AAA+_ATPase"/>
</dbReference>
<keyword evidence="4 12" id="KW-0547">Nucleotide-binding</keyword>
<comment type="function">
    <text evidence="12">The main replicative DNA helicase, it participates in initiation and elongation during chromosome replication. Travels ahead of the DNA replisome, separating dsDNA into templates for DNA synthesis. A processive ATP-dependent 5'-3' DNA helicase it has DNA-dependent ATPase activity.</text>
</comment>
<evidence type="ECO:0000256" key="3">
    <source>
        <dbReference type="ARBA" id="ARBA00022705"/>
    </source>
</evidence>
<dbReference type="GO" id="GO:0005829">
    <property type="term" value="C:cytosol"/>
    <property type="evidence" value="ECO:0007669"/>
    <property type="project" value="TreeGrafter"/>
</dbReference>
<evidence type="ECO:0000256" key="7">
    <source>
        <dbReference type="ARBA" id="ARBA00022840"/>
    </source>
</evidence>
<dbReference type="GO" id="GO:0005524">
    <property type="term" value="F:ATP binding"/>
    <property type="evidence" value="ECO:0007669"/>
    <property type="project" value="UniProtKB-UniRule"/>
</dbReference>
<evidence type="ECO:0000256" key="6">
    <source>
        <dbReference type="ARBA" id="ARBA00022806"/>
    </source>
</evidence>
<dbReference type="InterPro" id="IPR027417">
    <property type="entry name" value="P-loop_NTPase"/>
</dbReference>
<dbReference type="InterPro" id="IPR007692">
    <property type="entry name" value="DNA_helicase_DnaB"/>
</dbReference>